<sequence>MQTFRASLLNAAARDDPLPAVRLHAIAGMRAGQQRVQARTQVCGFCQMCGVAIDDQPLAVGIGHRVAVSIEQSNFGGRSDDMFAQGGRQCDQRQVSADHGMLAAASGQRGADIVRGEKHVRFGGDLFVLLAGIGEPRTAARVVAVFGIVLTADRHQCLIEKQ</sequence>
<reference evidence="1 2" key="1">
    <citation type="submission" date="2019-09" db="EMBL/GenBank/DDBJ databases">
        <authorList>
            <person name="Chandra G."/>
            <person name="Truman W A."/>
        </authorList>
    </citation>
    <scope>NUCLEOTIDE SEQUENCE [LARGE SCALE GENOMIC DNA]</scope>
    <source>
        <strain evidence="1">PS624</strain>
    </source>
</reference>
<evidence type="ECO:0000313" key="1">
    <source>
        <dbReference type="EMBL" id="VVN38319.1"/>
    </source>
</evidence>
<dbReference type="EMBL" id="CABVGZ010000084">
    <property type="protein sequence ID" value="VVN38319.1"/>
    <property type="molecule type" value="Genomic_DNA"/>
</dbReference>
<dbReference type="AlphaFoldDB" id="A0A5E6XC97"/>
<name>A0A5E6XC97_PSEFL</name>
<dbReference type="Proteomes" id="UP000326241">
    <property type="component" value="Unassembled WGS sequence"/>
</dbReference>
<gene>
    <name evidence="1" type="ORF">PS624_05246</name>
</gene>
<proteinExistence type="predicted"/>
<organism evidence="1 2">
    <name type="scientific">Pseudomonas fluorescens</name>
    <dbReference type="NCBI Taxonomy" id="294"/>
    <lineage>
        <taxon>Bacteria</taxon>
        <taxon>Pseudomonadati</taxon>
        <taxon>Pseudomonadota</taxon>
        <taxon>Gammaproteobacteria</taxon>
        <taxon>Pseudomonadales</taxon>
        <taxon>Pseudomonadaceae</taxon>
        <taxon>Pseudomonas</taxon>
    </lineage>
</organism>
<accession>A0A5E6XC97</accession>
<evidence type="ECO:0000313" key="2">
    <source>
        <dbReference type="Proteomes" id="UP000326241"/>
    </source>
</evidence>
<protein>
    <submittedName>
        <fullName evidence="1">Uncharacterized protein</fullName>
    </submittedName>
</protein>